<dbReference type="EMBL" id="MDGK01000017">
    <property type="protein sequence ID" value="OIN10770.1"/>
    <property type="molecule type" value="Genomic_DNA"/>
</dbReference>
<protein>
    <submittedName>
        <fullName evidence="1">Uncharacterized protein</fullName>
    </submittedName>
</protein>
<evidence type="ECO:0000313" key="3">
    <source>
        <dbReference type="Proteomes" id="UP000181686"/>
    </source>
</evidence>
<dbReference type="AlphaFoldDB" id="A0A1H0Q1N1"/>
<gene>
    <name evidence="1" type="ORF">BFN10_08745</name>
    <name evidence="2" type="ORF">SAMN04490184_2316</name>
</gene>
<organism evidence="1 3">
    <name type="scientific">Pseudomonas extremorientalis</name>
    <dbReference type="NCBI Taxonomy" id="169669"/>
    <lineage>
        <taxon>Bacteria</taxon>
        <taxon>Pseudomonadati</taxon>
        <taxon>Pseudomonadota</taxon>
        <taxon>Gammaproteobacteria</taxon>
        <taxon>Pseudomonadales</taxon>
        <taxon>Pseudomonadaceae</taxon>
        <taxon>Pseudomonas</taxon>
    </lineage>
</organism>
<dbReference type="Proteomes" id="UP000181686">
    <property type="component" value="Unassembled WGS sequence"/>
</dbReference>
<reference evidence="1 3" key="1">
    <citation type="submission" date="2016-08" db="EMBL/GenBank/DDBJ databases">
        <title>Draft genome sequence of the type strain of Pseudomonas extremorientalis LMG 19695T isolated from drinking water reservoir.</title>
        <authorList>
            <person name="Tambong J.T."/>
        </authorList>
    </citation>
    <scope>NUCLEOTIDE SEQUENCE [LARGE SCALE GENOMIC DNA]</scope>
    <source>
        <strain evidence="1 3">LMG 19695</strain>
    </source>
</reference>
<proteinExistence type="predicted"/>
<dbReference type="RefSeq" id="WP_071489338.1">
    <property type="nucleotide sequence ID" value="NZ_LT629708.1"/>
</dbReference>
<evidence type="ECO:0000313" key="1">
    <source>
        <dbReference type="EMBL" id="OIN10770.1"/>
    </source>
</evidence>
<keyword evidence="4" id="KW-1185">Reference proteome</keyword>
<evidence type="ECO:0000313" key="4">
    <source>
        <dbReference type="Proteomes" id="UP000182654"/>
    </source>
</evidence>
<dbReference type="Proteomes" id="UP000182654">
    <property type="component" value="Chromosome I"/>
</dbReference>
<dbReference type="EMBL" id="LT629708">
    <property type="protein sequence ID" value="SDP10980.1"/>
    <property type="molecule type" value="Genomic_DNA"/>
</dbReference>
<sequence>MAVTLKRSNLQTDVYTYTWARDEGDSPYAGIQDRRQVDKDEGYEVLYFLEQLLNKHDKKKVTELHAAEDALHHKDLSKVTDRVDLTAGVEKILGW</sequence>
<name>A0A1H0Q1N1_9PSED</name>
<reference evidence="2 4" key="2">
    <citation type="submission" date="2016-10" db="EMBL/GenBank/DDBJ databases">
        <authorList>
            <person name="Varghese N."/>
            <person name="Submissions S."/>
        </authorList>
    </citation>
    <scope>NUCLEOTIDE SEQUENCE [LARGE SCALE GENOMIC DNA]</scope>
    <source>
        <strain evidence="2 4">BS2774</strain>
    </source>
</reference>
<accession>A0A1H0Q1N1</accession>
<evidence type="ECO:0000313" key="2">
    <source>
        <dbReference type="EMBL" id="SDP10980.1"/>
    </source>
</evidence>